<proteinExistence type="predicted"/>
<accession>A0ABT9J246</accession>
<gene>
    <name evidence="1" type="ORF">Q5Y73_15745</name>
</gene>
<dbReference type="RefSeq" id="WP_305992869.1">
    <property type="nucleotide sequence ID" value="NZ_JAVAMP010000008.1"/>
</dbReference>
<comment type="caution">
    <text evidence="1">The sequence shown here is derived from an EMBL/GenBank/DDBJ whole genome shotgun (WGS) entry which is preliminary data.</text>
</comment>
<protein>
    <submittedName>
        <fullName evidence="1">Uncharacterized protein</fullName>
    </submittedName>
</protein>
<name>A0ABT9J246_9BACL</name>
<reference evidence="1 2" key="1">
    <citation type="submission" date="2023-08" db="EMBL/GenBank/DDBJ databases">
        <authorList>
            <person name="Park J.-S."/>
        </authorList>
    </citation>
    <scope>NUCLEOTIDE SEQUENCE [LARGE SCALE GENOMIC DNA]</scope>
    <source>
        <strain evidence="1 2">2205SS18-9</strain>
    </source>
</reference>
<evidence type="ECO:0000313" key="1">
    <source>
        <dbReference type="EMBL" id="MDP5275563.1"/>
    </source>
</evidence>
<dbReference type="Proteomes" id="UP001231941">
    <property type="component" value="Unassembled WGS sequence"/>
</dbReference>
<organism evidence="1 2">
    <name type="scientific">Chengkuizengella axinellae</name>
    <dbReference type="NCBI Taxonomy" id="3064388"/>
    <lineage>
        <taxon>Bacteria</taxon>
        <taxon>Bacillati</taxon>
        <taxon>Bacillota</taxon>
        <taxon>Bacilli</taxon>
        <taxon>Bacillales</taxon>
        <taxon>Paenibacillaceae</taxon>
        <taxon>Chengkuizengella</taxon>
    </lineage>
</organism>
<dbReference type="EMBL" id="JAVAMP010000008">
    <property type="protein sequence ID" value="MDP5275563.1"/>
    <property type="molecule type" value="Genomic_DNA"/>
</dbReference>
<evidence type="ECO:0000313" key="2">
    <source>
        <dbReference type="Proteomes" id="UP001231941"/>
    </source>
</evidence>
<keyword evidence="2" id="KW-1185">Reference proteome</keyword>
<sequence>MMICPGSSSPTTRPSPTAVTVISVLPFIQTKSFILNLLVIGSSIHEHSPFTLFLIGFTRSAGGLDVVGMQTGVITPLSFVVPVTIKFSTDVITTNSPSKSVTMKTSSLIIF</sequence>